<dbReference type="EMBL" id="UINC01049942">
    <property type="protein sequence ID" value="SVB62311.1"/>
    <property type="molecule type" value="Genomic_DNA"/>
</dbReference>
<gene>
    <name evidence="2" type="ORF">METZ01_LOCUS215165</name>
</gene>
<proteinExistence type="predicted"/>
<name>A0A382FJZ6_9ZZZZ</name>
<dbReference type="Pfam" id="PF00535">
    <property type="entry name" value="Glycos_transf_2"/>
    <property type="match status" value="1"/>
</dbReference>
<dbReference type="Gene3D" id="3.90.550.10">
    <property type="entry name" value="Spore Coat Polysaccharide Biosynthesis Protein SpsA, Chain A"/>
    <property type="match status" value="1"/>
</dbReference>
<organism evidence="2">
    <name type="scientific">marine metagenome</name>
    <dbReference type="NCBI Taxonomy" id="408172"/>
    <lineage>
        <taxon>unclassified sequences</taxon>
        <taxon>metagenomes</taxon>
        <taxon>ecological metagenomes</taxon>
    </lineage>
</organism>
<feature type="non-terminal residue" evidence="2">
    <location>
        <position position="1"/>
    </location>
</feature>
<feature type="domain" description="Glycosyltransferase 2-like" evidence="1">
    <location>
        <begin position="6"/>
        <end position="66"/>
    </location>
</feature>
<dbReference type="PANTHER" id="PTHR22916:SF3">
    <property type="entry name" value="UDP-GLCNAC:BETAGAL BETA-1,3-N-ACETYLGLUCOSAMINYLTRANSFERASE-LIKE PROTEIN 1"/>
    <property type="match status" value="1"/>
</dbReference>
<dbReference type="GO" id="GO:0016758">
    <property type="term" value="F:hexosyltransferase activity"/>
    <property type="evidence" value="ECO:0007669"/>
    <property type="project" value="UniProtKB-ARBA"/>
</dbReference>
<dbReference type="AlphaFoldDB" id="A0A382FJZ6"/>
<dbReference type="SUPFAM" id="SSF53448">
    <property type="entry name" value="Nucleotide-diphospho-sugar transferases"/>
    <property type="match status" value="1"/>
</dbReference>
<dbReference type="InterPro" id="IPR029044">
    <property type="entry name" value="Nucleotide-diphossugar_trans"/>
</dbReference>
<reference evidence="2" key="1">
    <citation type="submission" date="2018-05" db="EMBL/GenBank/DDBJ databases">
        <authorList>
            <person name="Lanie J.A."/>
            <person name="Ng W.-L."/>
            <person name="Kazmierczak K.M."/>
            <person name="Andrzejewski T.M."/>
            <person name="Davidsen T.M."/>
            <person name="Wayne K.J."/>
            <person name="Tettelin H."/>
            <person name="Glass J.I."/>
            <person name="Rusch D."/>
            <person name="Podicherti R."/>
            <person name="Tsui H.-C.T."/>
            <person name="Winkler M.E."/>
        </authorList>
    </citation>
    <scope>NUCLEOTIDE SEQUENCE</scope>
</reference>
<accession>A0A382FJZ6</accession>
<sequence length="239" mass="27906">HTLLYEARNYAIERARGEFIAVLDTDDWWLPQKLEKQLPLFSDPSVGFTCTNFWVASLLKNKTWLNFTRSVPTGWVLHELLHRYSVALLTLVMRRSALESLDYPCDPRYHIIGDFDLVLRLAENWKMDYLTEPVAVNREHWSNEMRKDPDRLAREMTVWLKEAKEREPMASSPNLRYVEWNLTYSRAVHMIHSGESSAARHLFGELPWGRNKLRLLAGLLFPRLVGRRAQPPGGRPHTG</sequence>
<evidence type="ECO:0000313" key="2">
    <source>
        <dbReference type="EMBL" id="SVB62311.1"/>
    </source>
</evidence>
<evidence type="ECO:0000259" key="1">
    <source>
        <dbReference type="Pfam" id="PF00535"/>
    </source>
</evidence>
<protein>
    <recommendedName>
        <fullName evidence="1">Glycosyltransferase 2-like domain-containing protein</fullName>
    </recommendedName>
</protein>
<dbReference type="InterPro" id="IPR001173">
    <property type="entry name" value="Glyco_trans_2-like"/>
</dbReference>
<dbReference type="PANTHER" id="PTHR22916">
    <property type="entry name" value="GLYCOSYLTRANSFERASE"/>
    <property type="match status" value="1"/>
</dbReference>